<evidence type="ECO:0000256" key="1">
    <source>
        <dbReference type="SAM" id="MobiDB-lite"/>
    </source>
</evidence>
<reference evidence="2 3" key="1">
    <citation type="submission" date="2013-11" db="EMBL/GenBank/DDBJ databases">
        <title>Genome sequencing of Stegodyphus mimosarum.</title>
        <authorList>
            <person name="Bechsgaard J."/>
        </authorList>
    </citation>
    <scope>NUCLEOTIDE SEQUENCE [LARGE SCALE GENOMIC DNA]</scope>
</reference>
<accession>A0A087UCI1</accession>
<protein>
    <submittedName>
        <fullName evidence="2">Uncharacterized protein</fullName>
    </submittedName>
</protein>
<feature type="compositionally biased region" description="Basic and acidic residues" evidence="1">
    <location>
        <begin position="29"/>
        <end position="39"/>
    </location>
</feature>
<name>A0A087UCI1_STEMI</name>
<dbReference type="OrthoDB" id="10359048at2759"/>
<sequence length="205" mass="23807">MSRNSKTKETESTQCLSNNTVPTNRRKRSDTESHMEVPKNAKKRRRESSSPVGIQRNVRRKRKDLMMPTSSKSKVSTTKSPLIRKRDLRRLGYCPNSGNIRVSNVKISDINTIRTRRNTYSLISLPEVNYGIKKRVIKRRGRKIRMIKSDELNSEISQPESTPDSEVENETESQYEIREERRVHPLSTWVSKAVKAMSSYIVAWI</sequence>
<dbReference type="Proteomes" id="UP000054359">
    <property type="component" value="Unassembled WGS sequence"/>
</dbReference>
<proteinExistence type="predicted"/>
<feature type="non-terminal residue" evidence="2">
    <location>
        <position position="205"/>
    </location>
</feature>
<keyword evidence="3" id="KW-1185">Reference proteome</keyword>
<feature type="compositionally biased region" description="Polar residues" evidence="1">
    <location>
        <begin position="12"/>
        <end position="23"/>
    </location>
</feature>
<feature type="region of interest" description="Disordered" evidence="1">
    <location>
        <begin position="1"/>
        <end position="81"/>
    </location>
</feature>
<dbReference type="AlphaFoldDB" id="A0A087UCI1"/>
<feature type="compositionally biased region" description="Low complexity" evidence="1">
    <location>
        <begin position="69"/>
        <end position="80"/>
    </location>
</feature>
<organism evidence="2 3">
    <name type="scientific">Stegodyphus mimosarum</name>
    <name type="common">African social velvet spider</name>
    <dbReference type="NCBI Taxonomy" id="407821"/>
    <lineage>
        <taxon>Eukaryota</taxon>
        <taxon>Metazoa</taxon>
        <taxon>Ecdysozoa</taxon>
        <taxon>Arthropoda</taxon>
        <taxon>Chelicerata</taxon>
        <taxon>Arachnida</taxon>
        <taxon>Araneae</taxon>
        <taxon>Araneomorphae</taxon>
        <taxon>Entelegynae</taxon>
        <taxon>Eresoidea</taxon>
        <taxon>Eresidae</taxon>
        <taxon>Stegodyphus</taxon>
    </lineage>
</organism>
<feature type="region of interest" description="Disordered" evidence="1">
    <location>
        <begin position="150"/>
        <end position="176"/>
    </location>
</feature>
<dbReference type="EMBL" id="KK119203">
    <property type="protein sequence ID" value="KFM75070.1"/>
    <property type="molecule type" value="Genomic_DNA"/>
</dbReference>
<evidence type="ECO:0000313" key="2">
    <source>
        <dbReference type="EMBL" id="KFM75070.1"/>
    </source>
</evidence>
<gene>
    <name evidence="2" type="ORF">X975_02570</name>
</gene>
<feature type="compositionally biased region" description="Acidic residues" evidence="1">
    <location>
        <begin position="163"/>
        <end position="173"/>
    </location>
</feature>
<feature type="compositionally biased region" description="Basic and acidic residues" evidence="1">
    <location>
        <begin position="1"/>
        <end position="11"/>
    </location>
</feature>
<evidence type="ECO:0000313" key="3">
    <source>
        <dbReference type="Proteomes" id="UP000054359"/>
    </source>
</evidence>